<dbReference type="Proteomes" id="UP000601041">
    <property type="component" value="Unassembled WGS sequence"/>
</dbReference>
<reference evidence="2 3" key="1">
    <citation type="submission" date="2020-11" db="EMBL/GenBank/DDBJ databases">
        <authorList>
            <person name="Lassalle F."/>
        </authorList>
    </citation>
    <scope>NUCLEOTIDE SEQUENCE [LARGE SCALE GENOMIC DNA]</scope>
    <source>
        <strain evidence="2 3">AB21</strain>
    </source>
</reference>
<name>A0ABN7JKT7_9HYPH</name>
<dbReference type="RefSeq" id="WP_142587763.1">
    <property type="nucleotide sequence ID" value="NZ_CABFWE030000005.1"/>
</dbReference>
<organism evidence="2 3">
    <name type="scientific">Pseudorhizobium halotolerans</name>
    <dbReference type="NCBI Taxonomy" id="1233081"/>
    <lineage>
        <taxon>Bacteria</taxon>
        <taxon>Pseudomonadati</taxon>
        <taxon>Pseudomonadota</taxon>
        <taxon>Alphaproteobacteria</taxon>
        <taxon>Hyphomicrobiales</taxon>
        <taxon>Rhizobiaceae</taxon>
        <taxon>Rhizobium/Agrobacterium group</taxon>
        <taxon>Pseudorhizobium</taxon>
    </lineage>
</organism>
<keyword evidence="1" id="KW-0812">Transmembrane</keyword>
<proteinExistence type="predicted"/>
<comment type="caution">
    <text evidence="2">The sequence shown here is derived from an EMBL/GenBank/DDBJ whole genome shotgun (WGS) entry which is preliminary data.</text>
</comment>
<feature type="transmembrane region" description="Helical" evidence="1">
    <location>
        <begin position="12"/>
        <end position="35"/>
    </location>
</feature>
<gene>
    <name evidence="2" type="ORF">RHAB21_02492</name>
</gene>
<keyword evidence="1" id="KW-0472">Membrane</keyword>
<protein>
    <submittedName>
        <fullName evidence="2">Uncharacterized protein</fullName>
    </submittedName>
</protein>
<accession>A0ABN7JKT7</accession>
<keyword evidence="3" id="KW-1185">Reference proteome</keyword>
<evidence type="ECO:0000313" key="3">
    <source>
        <dbReference type="Proteomes" id="UP000601041"/>
    </source>
</evidence>
<evidence type="ECO:0000313" key="2">
    <source>
        <dbReference type="EMBL" id="CAD7036179.1"/>
    </source>
</evidence>
<keyword evidence="1" id="KW-1133">Transmembrane helix</keyword>
<sequence length="247" mass="28820">METLASWETWKSLLAFLSAAGLSIAAVVGAAYGLFRFLGERWINHKLTERLEAYRSEQARELERLRHKINGVFDRTKRLHDREFEVLPDVWGKLVEAESWAQSYLSGFRQYPDLRKLSDDDLAEFLEGTRFSEAQKRTIRDAGDPLKAYRKIEEMYRSRDAIEKVRDASRSLRKHGIFVMDPLRSDMDKLIDLIHAALIEAEMNHQHEIQPPMRDSYKSFKSEGELLFKKIEAGVRERLWDSATTEV</sequence>
<dbReference type="EMBL" id="CABFWE030000005">
    <property type="protein sequence ID" value="CAD7036179.1"/>
    <property type="molecule type" value="Genomic_DNA"/>
</dbReference>
<evidence type="ECO:0000256" key="1">
    <source>
        <dbReference type="SAM" id="Phobius"/>
    </source>
</evidence>